<dbReference type="AlphaFoldDB" id="A0A2U1JAT1"/>
<dbReference type="GO" id="GO:0008270">
    <property type="term" value="F:zinc ion binding"/>
    <property type="evidence" value="ECO:0007669"/>
    <property type="project" value="UniProtKB-KW"/>
</dbReference>
<dbReference type="Gene3D" id="3.30.40.10">
    <property type="entry name" value="Zinc/RING finger domain, C3HC4 (zinc finger)"/>
    <property type="match status" value="1"/>
</dbReference>
<feature type="compositionally biased region" description="Polar residues" evidence="4">
    <location>
        <begin position="569"/>
        <end position="582"/>
    </location>
</feature>
<dbReference type="InterPro" id="IPR028889">
    <property type="entry name" value="USP"/>
</dbReference>
<dbReference type="InterPro" id="IPR018200">
    <property type="entry name" value="USP_CS"/>
</dbReference>
<keyword evidence="1" id="KW-0479">Metal-binding</keyword>
<evidence type="ECO:0000256" key="3">
    <source>
        <dbReference type="ARBA" id="ARBA00022833"/>
    </source>
</evidence>
<dbReference type="PROSITE" id="PS00972">
    <property type="entry name" value="USP_1"/>
    <property type="match status" value="1"/>
</dbReference>
<feature type="compositionally biased region" description="Polar residues" evidence="4">
    <location>
        <begin position="105"/>
        <end position="117"/>
    </location>
</feature>
<feature type="region of interest" description="Disordered" evidence="4">
    <location>
        <begin position="1"/>
        <end position="31"/>
    </location>
</feature>
<reference evidence="6 7" key="1">
    <citation type="journal article" date="2018" name="MBio">
        <title>Comparative Genomics Reveals the Core Gene Toolbox for the Fungus-Insect Symbiosis.</title>
        <authorList>
            <person name="Wang Y."/>
            <person name="Stata M."/>
            <person name="Wang W."/>
            <person name="Stajich J.E."/>
            <person name="White M.M."/>
            <person name="Moncalvo J.M."/>
        </authorList>
    </citation>
    <scope>NUCLEOTIDE SEQUENCE [LARGE SCALE GENOMIC DNA]</scope>
    <source>
        <strain evidence="6 7">AUS-126-30</strain>
    </source>
</reference>
<evidence type="ECO:0000313" key="7">
    <source>
        <dbReference type="Proteomes" id="UP000245591"/>
    </source>
</evidence>
<feature type="region of interest" description="Disordered" evidence="4">
    <location>
        <begin position="503"/>
        <end position="526"/>
    </location>
</feature>
<keyword evidence="2" id="KW-0863">Zinc-finger</keyword>
<feature type="region of interest" description="Disordered" evidence="4">
    <location>
        <begin position="295"/>
        <end position="327"/>
    </location>
</feature>
<dbReference type="PANTHER" id="PTHR24006">
    <property type="entry name" value="UBIQUITIN CARBOXYL-TERMINAL HYDROLASE"/>
    <property type="match status" value="1"/>
</dbReference>
<feature type="compositionally biased region" description="Basic and acidic residues" evidence="4">
    <location>
        <begin position="983"/>
        <end position="1001"/>
    </location>
</feature>
<proteinExistence type="predicted"/>
<dbReference type="InterPro" id="IPR001607">
    <property type="entry name" value="Znf_UBP"/>
</dbReference>
<feature type="compositionally biased region" description="Low complexity" evidence="4">
    <location>
        <begin position="20"/>
        <end position="29"/>
    </location>
</feature>
<feature type="compositionally biased region" description="Polar residues" evidence="4">
    <location>
        <begin position="970"/>
        <end position="982"/>
    </location>
</feature>
<gene>
    <name evidence="6" type="ORF">BB558_001644</name>
</gene>
<feature type="compositionally biased region" description="Low complexity" evidence="4">
    <location>
        <begin position="726"/>
        <end position="741"/>
    </location>
</feature>
<feature type="compositionally biased region" description="Polar residues" evidence="4">
    <location>
        <begin position="709"/>
        <end position="725"/>
    </location>
</feature>
<feature type="domain" description="USP" evidence="5">
    <location>
        <begin position="237"/>
        <end position="832"/>
    </location>
</feature>
<accession>A0A2U1JAT1</accession>
<feature type="compositionally biased region" description="Polar residues" evidence="4">
    <location>
        <begin position="74"/>
        <end position="98"/>
    </location>
</feature>
<evidence type="ECO:0000256" key="4">
    <source>
        <dbReference type="SAM" id="MobiDB-lite"/>
    </source>
</evidence>
<dbReference type="Pfam" id="PF02148">
    <property type="entry name" value="zf-UBP"/>
    <property type="match status" value="1"/>
</dbReference>
<dbReference type="PANTHER" id="PTHR24006:SF937">
    <property type="entry name" value="UBIQUITIN CARBOXYL-TERMINAL HYDROLASE"/>
    <property type="match status" value="1"/>
</dbReference>
<feature type="region of interest" description="Disordered" evidence="4">
    <location>
        <begin position="709"/>
        <end position="745"/>
    </location>
</feature>
<feature type="compositionally biased region" description="Polar residues" evidence="4">
    <location>
        <begin position="852"/>
        <end position="895"/>
    </location>
</feature>
<feature type="compositionally biased region" description="Polar residues" evidence="4">
    <location>
        <begin position="310"/>
        <end position="327"/>
    </location>
</feature>
<dbReference type="SUPFAM" id="SSF57850">
    <property type="entry name" value="RING/U-box"/>
    <property type="match status" value="1"/>
</dbReference>
<keyword evidence="7" id="KW-1185">Reference proteome</keyword>
<dbReference type="SUPFAM" id="SSF54001">
    <property type="entry name" value="Cysteine proteinases"/>
    <property type="match status" value="1"/>
</dbReference>
<dbReference type="GO" id="GO:0016579">
    <property type="term" value="P:protein deubiquitination"/>
    <property type="evidence" value="ECO:0007669"/>
    <property type="project" value="InterPro"/>
</dbReference>
<dbReference type="InterPro" id="IPR001394">
    <property type="entry name" value="Peptidase_C19_UCH"/>
</dbReference>
<feature type="region of interest" description="Disordered" evidence="4">
    <location>
        <begin position="852"/>
        <end position="922"/>
    </location>
</feature>
<dbReference type="Proteomes" id="UP000245591">
    <property type="component" value="Unassembled WGS sequence"/>
</dbReference>
<dbReference type="PROSITE" id="PS50235">
    <property type="entry name" value="USP_3"/>
    <property type="match status" value="1"/>
</dbReference>
<evidence type="ECO:0000256" key="1">
    <source>
        <dbReference type="ARBA" id="ARBA00022723"/>
    </source>
</evidence>
<evidence type="ECO:0000256" key="2">
    <source>
        <dbReference type="ARBA" id="ARBA00022771"/>
    </source>
</evidence>
<feature type="region of interest" description="Disordered" evidence="4">
    <location>
        <begin position="74"/>
        <end position="122"/>
    </location>
</feature>
<feature type="region of interest" description="Disordered" evidence="4">
    <location>
        <begin position="970"/>
        <end position="1047"/>
    </location>
</feature>
<name>A0A2U1JAT1_SMIAN</name>
<sequence length="1047" mass="114403">MPLNPLHRRNESSTSLPRGSVSRTSVSTTHLSAGCPHIQSQVKGLADRLKVLAPYSIICTNRQALLIGRRGFQTNSAPSTTQNIKTQISDETPSTPSIKSEFPATPSSVNINNPSSLESDRSRKRLVDEMPPPLCDECTSPLDRPHIIKHMDKTGHNFAVDFYQLQIYCNQCKDYVYDPPMLNWLRGMTVRWYAALCDAAEPEAKRPRIIGVPVDISPNEAKFAKEHGTVKPCSGLRGLRNLGATCYLNVVVQALFQNPLIRGWFLSGGHCPGRCKVTQFVSNSKKKILQVNSTNSAGSDLSLNKPDENNLYQNDDTKNTKSLTPNNNYEAPENRVCIGCELYSLILQFYSGNSSPLGCPQLLHALWILRPDLAGYGQQDSHECFIALLDQLHICITENTINNINTTLTKDSKVDAIDDIYSHAINKNVKGPKSNTNNCSCVIHQVFGGILQSTVVCSECGNVTVSNDPVLDLSLEIQPQSYHTNSVQNNLLSALQSKEESNAFSNHGFSKSGNSTGNGGQSDNSTLDPIKKYFSDKEIYKKISIIDFELRKQMAYRENGDSINKSDSEMDASSVNSTGTNTPEPFAKQSQTNGNIAHVQTLQKCLDQFTHPEILSSGVYTCSNCESSKVRATKQFAIKQLPPVLSFQLKRFNRGLNSSSKLNTYVRLPLTLDMTPYTTNNLGPNTFTPGSQSNQSFFSEGTPLSTYSALSTSNLGTKTQGGHNDSTSLGTSSSLSGTSSGIIPGAGRRRTEAARVNPACQYQLFAVINHTGALDTGHYTLYSLHRNQWFKFDDSSITFADISDVLGLKEEAKALRGEPSRGLAYMAFYVKHTLDFNDPPGLVPEALQSSGQTIPVPTLQPDASGQNTSTVGATGSNNLGNVVSQNESPTNNGIKKNSGDTPVPGQKRGDKKVRKRPTTQTIKIPKLEFIKSSSQTQANTNIIHEFGLDNNSETESDEELEKLIFGVNGSDVTKNGSPNLQNELKDNKEPQNKNIGDKKPSSTETKIFGGDENNKTEINAKSSSSDEESAAIDALFSNPDIDDDDEE</sequence>
<dbReference type="Gene3D" id="3.90.70.10">
    <property type="entry name" value="Cysteine proteinases"/>
    <property type="match status" value="2"/>
</dbReference>
<evidence type="ECO:0000313" key="6">
    <source>
        <dbReference type="EMBL" id="PWA02217.1"/>
    </source>
</evidence>
<dbReference type="Pfam" id="PF00443">
    <property type="entry name" value="UCH"/>
    <property type="match status" value="1"/>
</dbReference>
<evidence type="ECO:0000259" key="5">
    <source>
        <dbReference type="PROSITE" id="PS50235"/>
    </source>
</evidence>
<organism evidence="6 7">
    <name type="scientific">Smittium angustum</name>
    <dbReference type="NCBI Taxonomy" id="133377"/>
    <lineage>
        <taxon>Eukaryota</taxon>
        <taxon>Fungi</taxon>
        <taxon>Fungi incertae sedis</taxon>
        <taxon>Zoopagomycota</taxon>
        <taxon>Kickxellomycotina</taxon>
        <taxon>Harpellomycetes</taxon>
        <taxon>Harpellales</taxon>
        <taxon>Legeriomycetaceae</taxon>
        <taxon>Smittium</taxon>
    </lineage>
</organism>
<dbReference type="PROSITE" id="PS00973">
    <property type="entry name" value="USP_2"/>
    <property type="match status" value="1"/>
</dbReference>
<dbReference type="InterPro" id="IPR038765">
    <property type="entry name" value="Papain-like_cys_pep_sf"/>
</dbReference>
<feature type="region of interest" description="Disordered" evidence="4">
    <location>
        <begin position="561"/>
        <end position="582"/>
    </location>
</feature>
<dbReference type="GO" id="GO:0005829">
    <property type="term" value="C:cytosol"/>
    <property type="evidence" value="ECO:0007669"/>
    <property type="project" value="TreeGrafter"/>
</dbReference>
<dbReference type="InterPro" id="IPR013083">
    <property type="entry name" value="Znf_RING/FYVE/PHD"/>
</dbReference>
<dbReference type="EMBL" id="MBFU01000094">
    <property type="protein sequence ID" value="PWA02217.1"/>
    <property type="molecule type" value="Genomic_DNA"/>
</dbReference>
<dbReference type="GO" id="GO:0004843">
    <property type="term" value="F:cysteine-type deubiquitinase activity"/>
    <property type="evidence" value="ECO:0007669"/>
    <property type="project" value="InterPro"/>
</dbReference>
<dbReference type="InterPro" id="IPR050164">
    <property type="entry name" value="Peptidase_C19"/>
</dbReference>
<comment type="caution">
    <text evidence="6">The sequence shown here is derived from an EMBL/GenBank/DDBJ whole genome shotgun (WGS) entry which is preliminary data.</text>
</comment>
<dbReference type="GO" id="GO:0005634">
    <property type="term" value="C:nucleus"/>
    <property type="evidence" value="ECO:0007669"/>
    <property type="project" value="TreeGrafter"/>
</dbReference>
<keyword evidence="3" id="KW-0862">Zinc</keyword>
<protein>
    <recommendedName>
        <fullName evidence="5">USP domain-containing protein</fullName>
    </recommendedName>
</protein>